<dbReference type="AlphaFoldDB" id="A0AAQ4FJ21"/>
<feature type="region of interest" description="Disordered" evidence="1">
    <location>
        <begin position="102"/>
        <end position="122"/>
    </location>
</feature>
<dbReference type="Proteomes" id="UP001321473">
    <property type="component" value="Unassembled WGS sequence"/>
</dbReference>
<organism evidence="2 3">
    <name type="scientific">Amblyomma americanum</name>
    <name type="common">Lone star tick</name>
    <dbReference type="NCBI Taxonomy" id="6943"/>
    <lineage>
        <taxon>Eukaryota</taxon>
        <taxon>Metazoa</taxon>
        <taxon>Ecdysozoa</taxon>
        <taxon>Arthropoda</taxon>
        <taxon>Chelicerata</taxon>
        <taxon>Arachnida</taxon>
        <taxon>Acari</taxon>
        <taxon>Parasitiformes</taxon>
        <taxon>Ixodida</taxon>
        <taxon>Ixodoidea</taxon>
        <taxon>Ixodidae</taxon>
        <taxon>Amblyomminae</taxon>
        <taxon>Amblyomma</taxon>
    </lineage>
</organism>
<proteinExistence type="predicted"/>
<evidence type="ECO:0000313" key="3">
    <source>
        <dbReference type="Proteomes" id="UP001321473"/>
    </source>
</evidence>
<keyword evidence="3" id="KW-1185">Reference proteome</keyword>
<accession>A0AAQ4FJ21</accession>
<name>A0AAQ4FJ21_AMBAM</name>
<evidence type="ECO:0000256" key="1">
    <source>
        <dbReference type="SAM" id="MobiDB-lite"/>
    </source>
</evidence>
<evidence type="ECO:0000313" key="2">
    <source>
        <dbReference type="EMBL" id="KAK8787239.1"/>
    </source>
</evidence>
<reference evidence="2 3" key="1">
    <citation type="journal article" date="2023" name="Arcadia Sci">
        <title>De novo assembly of a long-read Amblyomma americanum tick genome.</title>
        <authorList>
            <person name="Chou S."/>
            <person name="Poskanzer K.E."/>
            <person name="Rollins M."/>
            <person name="Thuy-Boun P.S."/>
        </authorList>
    </citation>
    <scope>NUCLEOTIDE SEQUENCE [LARGE SCALE GENOMIC DNA]</scope>
    <source>
        <strain evidence="2">F_SG_1</strain>
        <tissue evidence="2">Salivary glands</tissue>
    </source>
</reference>
<sequence length="151" mass="17481">MWPSDDFVVFTEWDKLRKNPLEQRPKYWSLAKKRFLSSLRAVSCEWRPPSGEPLPNVKLHRIIWEKDMHQKPRSAPTTVVRARRVNRRTTRRTKRLKLPERDTVKEDEEEYSYANEGPAAGRECGSVTADLRHACAPPHDAPSLPATLLPA</sequence>
<dbReference type="EMBL" id="JARKHS020001971">
    <property type="protein sequence ID" value="KAK8787239.1"/>
    <property type="molecule type" value="Genomic_DNA"/>
</dbReference>
<protein>
    <submittedName>
        <fullName evidence="2">Uncharacterized protein</fullName>
    </submittedName>
</protein>
<gene>
    <name evidence="2" type="ORF">V5799_022984</name>
</gene>
<comment type="caution">
    <text evidence="2">The sequence shown here is derived from an EMBL/GenBank/DDBJ whole genome shotgun (WGS) entry which is preliminary data.</text>
</comment>